<evidence type="ECO:0000313" key="4">
    <source>
        <dbReference type="Proteomes" id="UP001150830"/>
    </source>
</evidence>
<comment type="caution">
    <text evidence="3">The sequence shown here is derived from an EMBL/GenBank/DDBJ whole genome shotgun (WGS) entry which is preliminary data.</text>
</comment>
<dbReference type="InterPro" id="IPR038527">
    <property type="entry name" value="HupH_C_sf"/>
</dbReference>
<evidence type="ECO:0000256" key="1">
    <source>
        <dbReference type="ARBA" id="ARBA00010832"/>
    </source>
</evidence>
<accession>A0A9X3EC46</accession>
<protein>
    <submittedName>
        <fullName evidence="3">Hydrogenase expression/formation protein</fullName>
    </submittedName>
</protein>
<dbReference type="EMBL" id="JAPNOA010000019">
    <property type="protein sequence ID" value="MCY0964842.1"/>
    <property type="molecule type" value="Genomic_DNA"/>
</dbReference>
<keyword evidence="4" id="KW-1185">Reference proteome</keyword>
<gene>
    <name evidence="3" type="ORF">OUO13_06565</name>
</gene>
<evidence type="ECO:0000259" key="2">
    <source>
        <dbReference type="Pfam" id="PF04809"/>
    </source>
</evidence>
<proteinExistence type="inferred from homology"/>
<dbReference type="Pfam" id="PF04809">
    <property type="entry name" value="HupH_C"/>
    <property type="match status" value="2"/>
</dbReference>
<dbReference type="Proteomes" id="UP001150830">
    <property type="component" value="Unassembled WGS sequence"/>
</dbReference>
<feature type="domain" description="HupH hydrogenase expression protein C-terminal" evidence="2">
    <location>
        <begin position="82"/>
        <end position="176"/>
    </location>
</feature>
<organism evidence="3 4">
    <name type="scientific">Parathalassolituus penaei</name>
    <dbReference type="NCBI Taxonomy" id="2997323"/>
    <lineage>
        <taxon>Bacteria</taxon>
        <taxon>Pseudomonadati</taxon>
        <taxon>Pseudomonadota</taxon>
        <taxon>Gammaproteobacteria</taxon>
        <taxon>Oceanospirillales</taxon>
        <taxon>Oceanospirillaceae</taxon>
        <taxon>Parathalassolituus</taxon>
    </lineage>
</organism>
<dbReference type="Gene3D" id="3.30.1370.140">
    <property type="entry name" value="HupH hydrogenase expression protein, C-terminal domain"/>
    <property type="match status" value="2"/>
</dbReference>
<feature type="domain" description="HupH hydrogenase expression protein C-terminal" evidence="2">
    <location>
        <begin position="198"/>
        <end position="315"/>
    </location>
</feature>
<name>A0A9X3EC46_9GAMM</name>
<sequence length="318" mass="34464">MKGDIPLFDLSSLNSEAVALGINVGASPFANPATAAGLLGPGAHREDEALSYLQMPKEMTTFEIPVLPEVEELAAHPQAGRLLDQLQTVLDAFASGEQALNSSQVVPLAGIDADACALLYQTLGEGEVALMVQAPDYHLRVQETVLAGVWWIQQVNADQQLQQQWLEVGAIPTAVSRHAFPALHSDSFELGPRPADLLNGASVMVELLDQARCHAAAPLSEPYVVNLSLLPFSDEDHRWLNQRLRVGHVVILSRGYGNCRITSTGVAGIWRVQYFNSTDQLILDTLEVVKVPQVACAAREDLEDSAERLREIHAALQA</sequence>
<dbReference type="RefSeq" id="WP_283173058.1">
    <property type="nucleotide sequence ID" value="NZ_JAPNOA010000019.1"/>
</dbReference>
<dbReference type="AlphaFoldDB" id="A0A9X3EC46"/>
<comment type="similarity">
    <text evidence="1">Belongs to the HupH/HyaF family.</text>
</comment>
<reference evidence="3" key="1">
    <citation type="submission" date="2022-11" db="EMBL/GenBank/DDBJ databases">
        <title>Parathalassolutuus dongxingensis gen. nov., sp. nov., a novel member of family Oceanospirillaceae isolated from a coastal shrimp pond in Guangxi, China.</title>
        <authorList>
            <person name="Chen H."/>
        </authorList>
    </citation>
    <scope>NUCLEOTIDE SEQUENCE</scope>
    <source>
        <strain evidence="3">G-43</strain>
    </source>
</reference>
<evidence type="ECO:0000313" key="3">
    <source>
        <dbReference type="EMBL" id="MCY0964842.1"/>
    </source>
</evidence>
<dbReference type="InterPro" id="IPR006894">
    <property type="entry name" value="HupH_Hydgase_express_prot_C"/>
</dbReference>